<keyword evidence="2" id="KW-1185">Reference proteome</keyword>
<dbReference type="InterPro" id="IPR021146">
    <property type="entry name" value="Phage_gp6-like_head-tail"/>
</dbReference>
<dbReference type="CDD" id="cd08054">
    <property type="entry name" value="gp6"/>
    <property type="match status" value="1"/>
</dbReference>
<reference evidence="1 2" key="1">
    <citation type="journal article" date="2000" name="Biosci. Biotechnol. Biochem.">
        <title>Prophage, phiPV83-pro, carrying panton-valentine leukocidin genes, on the Staphylococcus aureus P83 chromosome: comparative analysis of the genome structures of phiPV83-pro, phiPVL, phi11, and other phages.</title>
        <authorList>
            <person name="Zou D."/>
            <person name="Kaneko J."/>
            <person name="Narita S."/>
            <person name="Kamio Y."/>
        </authorList>
    </citation>
    <scope>NUCLEOTIDE SEQUENCE</scope>
    <source>
        <strain evidence="1">P83</strain>
    </source>
</reference>
<dbReference type="Pfam" id="PF05135">
    <property type="entry name" value="Phage_connect_1"/>
    <property type="match status" value="1"/>
</dbReference>
<dbReference type="InterPro" id="IPR006450">
    <property type="entry name" value="Phage_HK97_gp6-like"/>
</dbReference>
<sequence>MQLTAEELKLLKKHCKIDHNSEDDLLEIYYSWAFHEIASAVTDEPSKYIDWFKSHPLFARAIYPLASYYFENRIAYLDRDLSLAPHMVLSTVHKLRGSFEQFLESENDEESGT</sequence>
<protein>
    <recommendedName>
        <fullName evidence="3">DNA packaging protein</fullName>
    </recommendedName>
</protein>
<dbReference type="GeneID" id="1263015"/>
<dbReference type="Proteomes" id="UP000000857">
    <property type="component" value="Segment"/>
</dbReference>
<dbReference type="KEGG" id="vg:1263015"/>
<evidence type="ECO:0008006" key="3">
    <source>
        <dbReference type="Google" id="ProtNLM"/>
    </source>
</evidence>
<dbReference type="EMBL" id="AB044554">
    <property type="protein sequence ID" value="BAA97851.1"/>
    <property type="molecule type" value="Genomic_DNA"/>
</dbReference>
<name>Q9MBP8_9CAUD</name>
<evidence type="ECO:0000313" key="2">
    <source>
        <dbReference type="Proteomes" id="UP000000857"/>
    </source>
</evidence>
<proteinExistence type="predicted"/>
<dbReference type="OrthoDB" id="15371at10239"/>
<dbReference type="NCBIfam" id="TIGR01560">
    <property type="entry name" value="put_DNA_pack"/>
    <property type="match status" value="1"/>
</dbReference>
<accession>Q9MBP8</accession>
<dbReference type="RefSeq" id="NP_061634.1">
    <property type="nucleotide sequence ID" value="NC_002486.1"/>
</dbReference>
<organism evidence="1 2">
    <name type="scientific">Staphylococcus prophage phiPV83</name>
    <dbReference type="NCBI Taxonomy" id="129009"/>
    <lineage>
        <taxon>Viruses</taxon>
        <taxon>Duplodnaviria</taxon>
        <taxon>Heunggongvirae</taxon>
        <taxon>Uroviricota</taxon>
        <taxon>Caudoviricetes</taxon>
        <taxon>Bronfenbrennervirinae</taxon>
        <taxon>Peeveelvirus</taxon>
        <taxon>Peeveelvirus PV83</taxon>
    </lineage>
</organism>
<evidence type="ECO:0000313" key="1">
    <source>
        <dbReference type="EMBL" id="BAA97851.1"/>
    </source>
</evidence>
<dbReference type="Gene3D" id="1.10.3230.30">
    <property type="entry name" value="Phage gp6-like head-tail connector protein"/>
    <property type="match status" value="1"/>
</dbReference>